<comment type="caution">
    <text evidence="3">The sequence shown here is derived from an EMBL/GenBank/DDBJ whole genome shotgun (WGS) entry which is preliminary data.</text>
</comment>
<dbReference type="Proteomes" id="UP000807306">
    <property type="component" value="Unassembled WGS sequence"/>
</dbReference>
<sequence>MVYTPTPMPATNSLGLGYSSNPYTPTPNSNTEHSRVLGSILPPSPVDRFLDSEPWEYFELHKLMKNKRVRELFNQQSLVNEKVNRLLDDKEKLLNQLHDANKENQSLQAQLTQLQQQIGKAAPSIAGTSENSGATCF</sequence>
<keyword evidence="1" id="KW-0175">Coiled coil</keyword>
<feature type="compositionally biased region" description="Polar residues" evidence="2">
    <location>
        <begin position="9"/>
        <end position="31"/>
    </location>
</feature>
<organism evidence="3 4">
    <name type="scientific">Crepidotus variabilis</name>
    <dbReference type="NCBI Taxonomy" id="179855"/>
    <lineage>
        <taxon>Eukaryota</taxon>
        <taxon>Fungi</taxon>
        <taxon>Dikarya</taxon>
        <taxon>Basidiomycota</taxon>
        <taxon>Agaricomycotina</taxon>
        <taxon>Agaricomycetes</taxon>
        <taxon>Agaricomycetidae</taxon>
        <taxon>Agaricales</taxon>
        <taxon>Agaricineae</taxon>
        <taxon>Crepidotaceae</taxon>
        <taxon>Crepidotus</taxon>
    </lineage>
</organism>
<feature type="region of interest" description="Disordered" evidence="2">
    <location>
        <begin position="1"/>
        <end position="34"/>
    </location>
</feature>
<accession>A0A9P6E0Z9</accession>
<dbReference type="EMBL" id="MU158154">
    <property type="protein sequence ID" value="KAF9521287.1"/>
    <property type="molecule type" value="Genomic_DNA"/>
</dbReference>
<protein>
    <submittedName>
        <fullName evidence="3">Uncharacterized protein</fullName>
    </submittedName>
</protein>
<evidence type="ECO:0000256" key="1">
    <source>
        <dbReference type="SAM" id="Coils"/>
    </source>
</evidence>
<evidence type="ECO:0000313" key="4">
    <source>
        <dbReference type="Proteomes" id="UP000807306"/>
    </source>
</evidence>
<name>A0A9P6E0Z9_9AGAR</name>
<gene>
    <name evidence="3" type="ORF">CPB83DRAFT_841382</name>
</gene>
<keyword evidence="4" id="KW-1185">Reference proteome</keyword>
<proteinExistence type="predicted"/>
<dbReference type="AlphaFoldDB" id="A0A9P6E0Z9"/>
<feature type="coiled-coil region" evidence="1">
    <location>
        <begin position="80"/>
        <end position="117"/>
    </location>
</feature>
<evidence type="ECO:0000256" key="2">
    <source>
        <dbReference type="SAM" id="MobiDB-lite"/>
    </source>
</evidence>
<reference evidence="3" key="1">
    <citation type="submission" date="2020-11" db="EMBL/GenBank/DDBJ databases">
        <authorList>
            <consortium name="DOE Joint Genome Institute"/>
            <person name="Ahrendt S."/>
            <person name="Riley R."/>
            <person name="Andreopoulos W."/>
            <person name="Labutti K."/>
            <person name="Pangilinan J."/>
            <person name="Ruiz-Duenas F.J."/>
            <person name="Barrasa J.M."/>
            <person name="Sanchez-Garcia M."/>
            <person name="Camarero S."/>
            <person name="Miyauchi S."/>
            <person name="Serrano A."/>
            <person name="Linde D."/>
            <person name="Babiker R."/>
            <person name="Drula E."/>
            <person name="Ayuso-Fernandez I."/>
            <person name="Pacheco R."/>
            <person name="Padilla G."/>
            <person name="Ferreira P."/>
            <person name="Barriuso J."/>
            <person name="Kellner H."/>
            <person name="Castanera R."/>
            <person name="Alfaro M."/>
            <person name="Ramirez L."/>
            <person name="Pisabarro A.G."/>
            <person name="Kuo A."/>
            <person name="Tritt A."/>
            <person name="Lipzen A."/>
            <person name="He G."/>
            <person name="Yan M."/>
            <person name="Ng V."/>
            <person name="Cullen D."/>
            <person name="Martin F."/>
            <person name="Rosso M.-N."/>
            <person name="Henrissat B."/>
            <person name="Hibbett D."/>
            <person name="Martinez A.T."/>
            <person name="Grigoriev I.V."/>
        </authorList>
    </citation>
    <scope>NUCLEOTIDE SEQUENCE</scope>
    <source>
        <strain evidence="3">CBS 506.95</strain>
    </source>
</reference>
<evidence type="ECO:0000313" key="3">
    <source>
        <dbReference type="EMBL" id="KAF9521287.1"/>
    </source>
</evidence>